<evidence type="ECO:0000256" key="4">
    <source>
        <dbReference type="ARBA" id="ARBA00023125"/>
    </source>
</evidence>
<dbReference type="InterPro" id="IPR052360">
    <property type="entry name" value="Transcr_Regulatory_Proteins"/>
</dbReference>
<protein>
    <submittedName>
        <fullName evidence="7">Uncharacterized protein</fullName>
    </submittedName>
</protein>
<keyword evidence="3" id="KW-0805">Transcription regulation</keyword>
<dbReference type="PANTHER" id="PTHR36206">
    <property type="entry name" value="ASPERCRYPTIN BIOSYNTHESIS CLUSTER-SPECIFIC TRANSCRIPTION REGULATOR ATNN-RELATED"/>
    <property type="match status" value="1"/>
</dbReference>
<evidence type="ECO:0000256" key="6">
    <source>
        <dbReference type="ARBA" id="ARBA00023242"/>
    </source>
</evidence>
<evidence type="ECO:0000256" key="2">
    <source>
        <dbReference type="ARBA" id="ARBA00022833"/>
    </source>
</evidence>
<sequence>MRQLSNDPVDDWLVEAFGRLDIQAKLLFKSTTDNQPHTNNWADNEKSLTLKSLHEARQQLDSLISESYRLQRWARNADSSANVSLLFQALSAQQRLQRALTSWLQAYRTWRTTPPRPSLQSLHSPQEQVAQRLLLVYHTMASIITATALYPGDETVFDHYDLQFASIIASSKEIVQIYNPATPRDPRSHAHCTQHFTFTSDLGLIPVLYYTALKCRDPQMRRDAVSMLATKTRQEGIWEGPIVALIAAEVIRLEETPYSEQGET</sequence>
<evidence type="ECO:0000256" key="1">
    <source>
        <dbReference type="ARBA" id="ARBA00022723"/>
    </source>
</evidence>
<evidence type="ECO:0000256" key="5">
    <source>
        <dbReference type="ARBA" id="ARBA00023163"/>
    </source>
</evidence>
<dbReference type="Proteomes" id="UP000754883">
    <property type="component" value="Unassembled WGS sequence"/>
</dbReference>
<accession>A0A9N9UMQ5</accession>
<dbReference type="GO" id="GO:0046872">
    <property type="term" value="F:metal ion binding"/>
    <property type="evidence" value="ECO:0007669"/>
    <property type="project" value="UniProtKB-KW"/>
</dbReference>
<comment type="caution">
    <text evidence="7">The sequence shown here is derived from an EMBL/GenBank/DDBJ whole genome shotgun (WGS) entry which is preliminary data.</text>
</comment>
<dbReference type="PANTHER" id="PTHR36206:SF16">
    <property type="entry name" value="TRANSCRIPTION FACTOR DOMAIN-CONTAINING PROTEIN-RELATED"/>
    <property type="match status" value="1"/>
</dbReference>
<dbReference type="EMBL" id="CABFNO020001538">
    <property type="protein sequence ID" value="CAG9996336.1"/>
    <property type="molecule type" value="Genomic_DNA"/>
</dbReference>
<reference evidence="8" key="1">
    <citation type="submission" date="2019-06" db="EMBL/GenBank/DDBJ databases">
        <authorList>
            <person name="Broberg M."/>
        </authorList>
    </citation>
    <scope>NUCLEOTIDE SEQUENCE [LARGE SCALE GENOMIC DNA]</scope>
</reference>
<name>A0A9N9UMQ5_9HYPO</name>
<evidence type="ECO:0000313" key="7">
    <source>
        <dbReference type="EMBL" id="CAG9996336.1"/>
    </source>
</evidence>
<keyword evidence="6" id="KW-0539">Nucleus</keyword>
<keyword evidence="2" id="KW-0862">Zinc</keyword>
<keyword evidence="8" id="KW-1185">Reference proteome</keyword>
<keyword evidence="5" id="KW-0804">Transcription</keyword>
<evidence type="ECO:0000256" key="3">
    <source>
        <dbReference type="ARBA" id="ARBA00023015"/>
    </source>
</evidence>
<dbReference type="OrthoDB" id="3145928at2759"/>
<dbReference type="AlphaFoldDB" id="A0A9N9UMQ5"/>
<organism evidence="7 8">
    <name type="scientific">Clonostachys byssicola</name>
    <dbReference type="NCBI Taxonomy" id="160290"/>
    <lineage>
        <taxon>Eukaryota</taxon>
        <taxon>Fungi</taxon>
        <taxon>Dikarya</taxon>
        <taxon>Ascomycota</taxon>
        <taxon>Pezizomycotina</taxon>
        <taxon>Sordariomycetes</taxon>
        <taxon>Hypocreomycetidae</taxon>
        <taxon>Hypocreales</taxon>
        <taxon>Bionectriaceae</taxon>
        <taxon>Clonostachys</taxon>
    </lineage>
</organism>
<keyword evidence="4" id="KW-0238">DNA-binding</keyword>
<keyword evidence="1" id="KW-0479">Metal-binding</keyword>
<proteinExistence type="predicted"/>
<gene>
    <name evidence="7" type="ORF">CBYS24578_00014485</name>
</gene>
<evidence type="ECO:0000313" key="8">
    <source>
        <dbReference type="Proteomes" id="UP000754883"/>
    </source>
</evidence>
<reference evidence="7 8" key="2">
    <citation type="submission" date="2021-10" db="EMBL/GenBank/DDBJ databases">
        <authorList>
            <person name="Piombo E."/>
        </authorList>
    </citation>
    <scope>NUCLEOTIDE SEQUENCE [LARGE SCALE GENOMIC DNA]</scope>
</reference>
<dbReference type="GO" id="GO:0003677">
    <property type="term" value="F:DNA binding"/>
    <property type="evidence" value="ECO:0007669"/>
    <property type="project" value="UniProtKB-KW"/>
</dbReference>